<dbReference type="Proteomes" id="UP001322481">
    <property type="component" value="Chromosome"/>
</dbReference>
<name>A0ABZ0VI46_9HYPH</name>
<protein>
    <recommendedName>
        <fullName evidence="4">TonB C-terminal domain-containing protein</fullName>
    </recommendedName>
</protein>
<organism evidence="2 3">
    <name type="scientific">Mesorhizobium huakuii</name>
    <dbReference type="NCBI Taxonomy" id="28104"/>
    <lineage>
        <taxon>Bacteria</taxon>
        <taxon>Pseudomonadati</taxon>
        <taxon>Pseudomonadota</taxon>
        <taxon>Alphaproteobacteria</taxon>
        <taxon>Hyphomicrobiales</taxon>
        <taxon>Phyllobacteriaceae</taxon>
        <taxon>Mesorhizobium</taxon>
    </lineage>
</organism>
<evidence type="ECO:0008006" key="4">
    <source>
        <dbReference type="Google" id="ProtNLM"/>
    </source>
</evidence>
<accession>A0ABZ0VI46</accession>
<dbReference type="EMBL" id="CP139858">
    <property type="protein sequence ID" value="WQB96326.1"/>
    <property type="molecule type" value="Genomic_DNA"/>
</dbReference>
<keyword evidence="3" id="KW-1185">Reference proteome</keyword>
<dbReference type="RefSeq" id="WP_322417573.1">
    <property type="nucleotide sequence ID" value="NZ_CP139858.1"/>
</dbReference>
<sequence>MRTAVALALLASVSPAQADEAQQLETKIANCLRIPVDVEGPTFRVIFEITLDKTTRAQKVEVVEYEPQSDVAAKAAANLAMQVKNRCWPLGVKKSPIRLTFSIDLPS</sequence>
<proteinExistence type="predicted"/>
<evidence type="ECO:0000313" key="3">
    <source>
        <dbReference type="Proteomes" id="UP001322481"/>
    </source>
</evidence>
<gene>
    <name evidence="2" type="ORF">U0R22_000378</name>
</gene>
<feature type="signal peptide" evidence="1">
    <location>
        <begin position="1"/>
        <end position="18"/>
    </location>
</feature>
<reference evidence="2 3" key="1">
    <citation type="submission" date="2023-11" db="EMBL/GenBank/DDBJ databases">
        <authorList>
            <person name="Panchal A.K."/>
            <person name="Meaney J.S."/>
            <person name="Karas B.J."/>
            <person name="diCenzo G.C."/>
        </authorList>
    </citation>
    <scope>NUCLEOTIDE SEQUENCE [LARGE SCALE GENOMIC DNA]</scope>
    <source>
        <strain evidence="2 3">NZP2235</strain>
    </source>
</reference>
<evidence type="ECO:0000313" key="2">
    <source>
        <dbReference type="EMBL" id="WQB96326.1"/>
    </source>
</evidence>
<keyword evidence="1" id="KW-0732">Signal</keyword>
<evidence type="ECO:0000256" key="1">
    <source>
        <dbReference type="SAM" id="SignalP"/>
    </source>
</evidence>
<feature type="chain" id="PRO_5047156584" description="TonB C-terminal domain-containing protein" evidence="1">
    <location>
        <begin position="19"/>
        <end position="107"/>
    </location>
</feature>